<proteinExistence type="predicted"/>
<feature type="transmembrane region" description="Helical" evidence="12">
    <location>
        <begin position="523"/>
        <end position="543"/>
    </location>
</feature>
<dbReference type="Gene3D" id="3.40.190.10">
    <property type="entry name" value="Periplasmic binding protein-like II"/>
    <property type="match status" value="4"/>
</dbReference>
<keyword evidence="4" id="KW-0732">Signal</keyword>
<dbReference type="InterPro" id="IPR011006">
    <property type="entry name" value="CheY-like_superfamily"/>
</dbReference>
<evidence type="ECO:0000256" key="8">
    <source>
        <dbReference type="ARBA" id="ARBA00058004"/>
    </source>
</evidence>
<sequence>MAMPMPGLASGADMVLATRVTAGAKPWLTPAHRQWLQARGPLTLGISTPDHPPLGMIDGDRFQGITADHLGLLFPTPVRFKSYGSRAAVLDALRRGEIDLACGGTELEAERADLALSVPYLPSQPVLVSPSNAPFDARRRGARLAMTPDQLLRSQVAAAYPLSELLTYETPRRALEALSLGEIDGFVGDTVTVHYLIQANYLLNLRVQGFAPIESRGFGMLVRHGDAQLKAYLDQALPSITVQHGDDILRSWSGSRRPLLGGDRVALTPSEKQWLDAHPRIPVVLNGSLGPLGQLDADRQAQGIGPDYLDLISRRAGLQFEYIAARNYSELETMLGSGKALLTPAYTSPPTASPDIRLLPPYLRSTVVVMARPEANAGTPRDKPIHHLQGLEGKRVAMVAGFFLESTVRREHPSIRLQLYADLTQALASVAANDSDAFVGNDYAARYANAQQLGSRLQLTGILDDYTRPISLAVHAAEPELLGILEKAQLSIAPEEVAEIVHHWAPHHNGNGASFWREHRQRLLLLAGALALVTVISLVWGFYLSRQMRRTRRAERRAEAANQAKSLFLSTTSHEIRTPLSAVIGLLELAQDREKLGLPHRDMLASAHKAAQGMLLLLGNVLDLHRIESGHIDSTLQPVALRPLIEDMAPLLQGLAHGKRLSLRTEVGSGVDHSVTADPLHLKQVLFNLLSNAIKFTERGSVTLRAHGASRHDRLLLQMEVEDTGIGIAPQDQARLFQPFSQVEGAHQDRAFGSGLGLSITRRLLEHMGGTITVDSAPGRGSRFTVRLSLPLVEPDHRMQADVTPASEGILPLVLPASVALQGKPQASAEPLPASQPGSGSDLRILAVEDYLFNRELLKSQLAALGHGICLAGDGQEAWARCLVESFDLIITDGRMPLMDGFEFIRRLRQREAENQLRHCRVIALTASPEASEALRYLQAGADEVLSKPAAMEDLRRVIEQVRNELQGGTPGTWHPPPAAPSTLSPA</sequence>
<feature type="domain" description="Response regulatory" evidence="14">
    <location>
        <begin position="844"/>
        <end position="963"/>
    </location>
</feature>
<evidence type="ECO:0000256" key="5">
    <source>
        <dbReference type="ARBA" id="ARBA00022741"/>
    </source>
</evidence>
<dbReference type="SMART" id="SM00062">
    <property type="entry name" value="PBPb"/>
    <property type="match status" value="2"/>
</dbReference>
<evidence type="ECO:0000256" key="12">
    <source>
        <dbReference type="SAM" id="Phobius"/>
    </source>
</evidence>
<dbReference type="EC" id="2.7.13.3" evidence="2"/>
<dbReference type="InterPro" id="IPR001638">
    <property type="entry name" value="Solute-binding_3/MltF_N"/>
</dbReference>
<feature type="domain" description="Histidine kinase" evidence="13">
    <location>
        <begin position="571"/>
        <end position="792"/>
    </location>
</feature>
<dbReference type="PROSITE" id="PS50110">
    <property type="entry name" value="RESPONSE_REGULATORY"/>
    <property type="match status" value="1"/>
</dbReference>
<dbReference type="InterPro" id="IPR003594">
    <property type="entry name" value="HATPase_dom"/>
</dbReference>
<dbReference type="PROSITE" id="PS50109">
    <property type="entry name" value="HIS_KIN"/>
    <property type="match status" value="1"/>
</dbReference>
<dbReference type="SUPFAM" id="SSF52172">
    <property type="entry name" value="CheY-like"/>
    <property type="match status" value="1"/>
</dbReference>
<dbReference type="EMBL" id="CP065748">
    <property type="protein sequence ID" value="QPS83793.1"/>
    <property type="molecule type" value="Genomic_DNA"/>
</dbReference>
<dbReference type="GO" id="GO:0005524">
    <property type="term" value="F:ATP binding"/>
    <property type="evidence" value="ECO:0007669"/>
    <property type="project" value="UniProtKB-KW"/>
</dbReference>
<dbReference type="GO" id="GO:0000155">
    <property type="term" value="F:phosphorelay sensor kinase activity"/>
    <property type="evidence" value="ECO:0007669"/>
    <property type="project" value="InterPro"/>
</dbReference>
<feature type="modified residue" description="4-aspartylphosphate" evidence="10">
    <location>
        <position position="893"/>
    </location>
</feature>
<keyword evidence="16" id="KW-1185">Reference proteome</keyword>
<comment type="catalytic activity">
    <reaction evidence="1">
        <text>ATP + protein L-histidine = ADP + protein N-phospho-L-histidine.</text>
        <dbReference type="EC" id="2.7.13.3"/>
    </reaction>
</comment>
<organism evidence="15 16">
    <name type="scientific">Delftia lacustris</name>
    <dbReference type="NCBI Taxonomy" id="558537"/>
    <lineage>
        <taxon>Bacteria</taxon>
        <taxon>Pseudomonadati</taxon>
        <taxon>Pseudomonadota</taxon>
        <taxon>Betaproteobacteria</taxon>
        <taxon>Burkholderiales</taxon>
        <taxon>Comamonadaceae</taxon>
        <taxon>Delftia</taxon>
    </lineage>
</organism>
<dbReference type="AlphaFoldDB" id="A0A7T2YZA4"/>
<keyword evidence="3 10" id="KW-0597">Phosphoprotein</keyword>
<dbReference type="CDD" id="cd13705">
    <property type="entry name" value="PBP2_BvgS_D1"/>
    <property type="match status" value="1"/>
</dbReference>
<dbReference type="Gene3D" id="1.10.287.130">
    <property type="match status" value="1"/>
</dbReference>
<dbReference type="PRINTS" id="PR00344">
    <property type="entry name" value="BCTRLSENSOR"/>
</dbReference>
<dbReference type="SUPFAM" id="SSF55874">
    <property type="entry name" value="ATPase domain of HSP90 chaperone/DNA topoisomerase II/histidine kinase"/>
    <property type="match status" value="1"/>
</dbReference>
<dbReference type="CDD" id="cd16922">
    <property type="entry name" value="HATPase_EvgS-ArcB-TorS-like"/>
    <property type="match status" value="1"/>
</dbReference>
<dbReference type="SUPFAM" id="SSF53850">
    <property type="entry name" value="Periplasmic binding protein-like II"/>
    <property type="match status" value="2"/>
</dbReference>
<dbReference type="SMART" id="SM00448">
    <property type="entry name" value="REC"/>
    <property type="match status" value="1"/>
</dbReference>
<dbReference type="CDD" id="cd00082">
    <property type="entry name" value="HisKA"/>
    <property type="match status" value="1"/>
</dbReference>
<evidence type="ECO:0000256" key="11">
    <source>
        <dbReference type="SAM" id="MobiDB-lite"/>
    </source>
</evidence>
<dbReference type="PANTHER" id="PTHR45339:SF1">
    <property type="entry name" value="HYBRID SIGNAL TRANSDUCTION HISTIDINE KINASE J"/>
    <property type="match status" value="1"/>
</dbReference>
<dbReference type="InterPro" id="IPR005467">
    <property type="entry name" value="His_kinase_dom"/>
</dbReference>
<dbReference type="KEGG" id="dla:I6G47_12340"/>
<keyword evidence="6" id="KW-0902">Two-component regulatory system</keyword>
<evidence type="ECO:0000259" key="14">
    <source>
        <dbReference type="PROSITE" id="PS50110"/>
    </source>
</evidence>
<evidence type="ECO:0000256" key="1">
    <source>
        <dbReference type="ARBA" id="ARBA00000085"/>
    </source>
</evidence>
<gene>
    <name evidence="15" type="ORF">I6G47_12340</name>
</gene>
<dbReference type="SMART" id="SM00387">
    <property type="entry name" value="HATPase_c"/>
    <property type="match status" value="1"/>
</dbReference>
<dbReference type="SMART" id="SM00388">
    <property type="entry name" value="HisKA"/>
    <property type="match status" value="1"/>
</dbReference>
<evidence type="ECO:0000313" key="15">
    <source>
        <dbReference type="EMBL" id="QPS83793.1"/>
    </source>
</evidence>
<keyword evidence="5" id="KW-0547">Nucleotide-binding</keyword>
<keyword evidence="12" id="KW-0472">Membrane</keyword>
<dbReference type="InterPro" id="IPR049871">
    <property type="entry name" value="BvgS-like_periplasmic2"/>
</dbReference>
<dbReference type="Proteomes" id="UP000595064">
    <property type="component" value="Chromosome"/>
</dbReference>
<dbReference type="InterPro" id="IPR036890">
    <property type="entry name" value="HATPase_C_sf"/>
</dbReference>
<dbReference type="SUPFAM" id="SSF47384">
    <property type="entry name" value="Homodimeric domain of signal transducing histidine kinase"/>
    <property type="match status" value="1"/>
</dbReference>
<dbReference type="PANTHER" id="PTHR45339">
    <property type="entry name" value="HYBRID SIGNAL TRANSDUCTION HISTIDINE KINASE J"/>
    <property type="match status" value="1"/>
</dbReference>
<dbReference type="Pfam" id="PF00072">
    <property type="entry name" value="Response_reg"/>
    <property type="match status" value="1"/>
</dbReference>
<accession>A0A7T2YZA4</accession>
<dbReference type="FunFam" id="3.30.565.10:FF:000010">
    <property type="entry name" value="Sensor histidine kinase RcsC"/>
    <property type="match status" value="1"/>
</dbReference>
<dbReference type="Pfam" id="PF02518">
    <property type="entry name" value="HATPase_c"/>
    <property type="match status" value="1"/>
</dbReference>
<dbReference type="CDD" id="cd13707">
    <property type="entry name" value="PBP2_BvgS_D2"/>
    <property type="match status" value="1"/>
</dbReference>
<evidence type="ECO:0000256" key="6">
    <source>
        <dbReference type="ARBA" id="ARBA00023012"/>
    </source>
</evidence>
<dbReference type="Pfam" id="PF00512">
    <property type="entry name" value="HisKA"/>
    <property type="match status" value="1"/>
</dbReference>
<evidence type="ECO:0000256" key="4">
    <source>
        <dbReference type="ARBA" id="ARBA00022729"/>
    </source>
</evidence>
<evidence type="ECO:0000256" key="7">
    <source>
        <dbReference type="ARBA" id="ARBA00023026"/>
    </source>
</evidence>
<comment type="function">
    <text evidence="8">Member of the two-component regulatory system BvgS/BvgA. Phosphorylates BvgA via a four-step phosphorelay in response to environmental signals.</text>
</comment>
<evidence type="ECO:0000259" key="13">
    <source>
        <dbReference type="PROSITE" id="PS50109"/>
    </source>
</evidence>
<evidence type="ECO:0000256" key="10">
    <source>
        <dbReference type="PROSITE-ProRule" id="PRU00169"/>
    </source>
</evidence>
<dbReference type="Gene3D" id="3.30.565.10">
    <property type="entry name" value="Histidine kinase-like ATPase, C-terminal domain"/>
    <property type="match status" value="1"/>
</dbReference>
<feature type="region of interest" description="Disordered" evidence="11">
    <location>
        <begin position="967"/>
        <end position="987"/>
    </location>
</feature>
<keyword evidence="7" id="KW-0843">Virulence</keyword>
<name>A0A7T2YZA4_9BURK</name>
<keyword evidence="12" id="KW-1133">Transmembrane helix</keyword>
<evidence type="ECO:0000256" key="2">
    <source>
        <dbReference type="ARBA" id="ARBA00012438"/>
    </source>
</evidence>
<dbReference type="InterPro" id="IPR001789">
    <property type="entry name" value="Sig_transdc_resp-reg_receiver"/>
</dbReference>
<dbReference type="CDD" id="cd17546">
    <property type="entry name" value="REC_hyHK_CKI1_RcsC-like"/>
    <property type="match status" value="1"/>
</dbReference>
<dbReference type="Pfam" id="PF00497">
    <property type="entry name" value="SBP_bac_3"/>
    <property type="match status" value="1"/>
</dbReference>
<dbReference type="InterPro" id="IPR036097">
    <property type="entry name" value="HisK_dim/P_sf"/>
</dbReference>
<evidence type="ECO:0000313" key="16">
    <source>
        <dbReference type="Proteomes" id="UP000595064"/>
    </source>
</evidence>
<evidence type="ECO:0000256" key="9">
    <source>
        <dbReference type="ARBA" id="ARBA00070152"/>
    </source>
</evidence>
<keyword evidence="12" id="KW-0812">Transmembrane</keyword>
<dbReference type="GO" id="GO:0005886">
    <property type="term" value="C:plasma membrane"/>
    <property type="evidence" value="ECO:0007669"/>
    <property type="project" value="UniProtKB-SubCell"/>
</dbReference>
<dbReference type="Gene3D" id="3.40.50.2300">
    <property type="match status" value="1"/>
</dbReference>
<dbReference type="InterPro" id="IPR003661">
    <property type="entry name" value="HisK_dim/P_dom"/>
</dbReference>
<protein>
    <recommendedName>
        <fullName evidence="9">Virulence sensor protein BvgS</fullName>
        <ecNumber evidence="2">2.7.13.3</ecNumber>
    </recommendedName>
</protein>
<dbReference type="InterPro" id="IPR049870">
    <property type="entry name" value="BvgS-like_periplasmic1"/>
</dbReference>
<reference evidence="15 16" key="1">
    <citation type="submission" date="2020-12" db="EMBL/GenBank/DDBJ databases">
        <title>FDA dAtabase for Regulatory Grade micrObial Sequences (FDA-ARGOS): Supporting development and validation of Infectious Disease Dx tests.</title>
        <authorList>
            <person name="Sproer C."/>
            <person name="Gronow S."/>
            <person name="Severitt S."/>
            <person name="Schroder I."/>
            <person name="Tallon L."/>
            <person name="Sadzewicz L."/>
            <person name="Zhao X."/>
            <person name="Boylan J."/>
            <person name="Ott S."/>
            <person name="Bowen H."/>
            <person name="Vavikolanu K."/>
            <person name="Mehta A."/>
            <person name="Aluvathingal J."/>
            <person name="Nadendla S."/>
            <person name="Lowell S."/>
            <person name="Myers T."/>
            <person name="Yan Y."/>
            <person name="Sichtig H."/>
        </authorList>
    </citation>
    <scope>NUCLEOTIDE SEQUENCE [LARGE SCALE GENOMIC DNA]</scope>
    <source>
        <strain evidence="15 16">FDAARGOS_890</strain>
    </source>
</reference>
<dbReference type="InterPro" id="IPR004358">
    <property type="entry name" value="Sig_transdc_His_kin-like_C"/>
</dbReference>
<evidence type="ECO:0000256" key="3">
    <source>
        <dbReference type="ARBA" id="ARBA00022553"/>
    </source>
</evidence>
<dbReference type="RefSeq" id="WP_016453801.1">
    <property type="nucleotide sequence ID" value="NZ_CP065748.1"/>
</dbReference>